<name>A0A3B0MTI3_9RHOB</name>
<dbReference type="Gene3D" id="3.20.20.450">
    <property type="entry name" value="EAL domain"/>
    <property type="match status" value="1"/>
</dbReference>
<dbReference type="Gene3D" id="3.40.50.2300">
    <property type="match status" value="1"/>
</dbReference>
<proteinExistence type="predicted"/>
<dbReference type="InterPro" id="IPR001789">
    <property type="entry name" value="Sig_transdc_resp-reg_receiver"/>
</dbReference>
<feature type="domain" description="Response regulatory" evidence="2">
    <location>
        <begin position="27"/>
        <end position="145"/>
    </location>
</feature>
<dbReference type="CDD" id="cd01948">
    <property type="entry name" value="EAL"/>
    <property type="match status" value="1"/>
</dbReference>
<evidence type="ECO:0000259" key="2">
    <source>
        <dbReference type="PROSITE" id="PS50110"/>
    </source>
</evidence>
<evidence type="ECO:0000259" key="3">
    <source>
        <dbReference type="PROSITE" id="PS50883"/>
    </source>
</evidence>
<keyword evidence="5" id="KW-1185">Reference proteome</keyword>
<dbReference type="GO" id="GO:0000160">
    <property type="term" value="P:phosphorelay signal transduction system"/>
    <property type="evidence" value="ECO:0007669"/>
    <property type="project" value="InterPro"/>
</dbReference>
<keyword evidence="1" id="KW-0597">Phosphoprotein</keyword>
<dbReference type="PROSITE" id="PS50883">
    <property type="entry name" value="EAL"/>
    <property type="match status" value="1"/>
</dbReference>
<evidence type="ECO:0000313" key="4">
    <source>
        <dbReference type="EMBL" id="SUZ32959.1"/>
    </source>
</evidence>
<dbReference type="SMART" id="SM00448">
    <property type="entry name" value="REC"/>
    <property type="match status" value="1"/>
</dbReference>
<dbReference type="Pfam" id="PF00072">
    <property type="entry name" value="Response_reg"/>
    <property type="match status" value="1"/>
</dbReference>
<feature type="domain" description="EAL" evidence="3">
    <location>
        <begin position="161"/>
        <end position="412"/>
    </location>
</feature>
<accession>A0A3B0MTI3</accession>
<dbReference type="SMART" id="SM00052">
    <property type="entry name" value="EAL"/>
    <property type="match status" value="1"/>
</dbReference>
<dbReference type="CDD" id="cd00156">
    <property type="entry name" value="REC"/>
    <property type="match status" value="1"/>
</dbReference>
<dbReference type="EMBL" id="UIHC01000033">
    <property type="protein sequence ID" value="SUZ32959.1"/>
    <property type="molecule type" value="Genomic_DNA"/>
</dbReference>
<feature type="modified residue" description="4-aspartylphosphate" evidence="1">
    <location>
        <position position="76"/>
    </location>
</feature>
<dbReference type="InterPro" id="IPR050706">
    <property type="entry name" value="Cyclic-di-GMP_PDE-like"/>
</dbReference>
<dbReference type="SUPFAM" id="SSF141868">
    <property type="entry name" value="EAL domain-like"/>
    <property type="match status" value="1"/>
</dbReference>
<organism evidence="4 5">
    <name type="scientific">Roseinatronobacter ekhonensis</name>
    <dbReference type="NCBI Taxonomy" id="254356"/>
    <lineage>
        <taxon>Bacteria</taxon>
        <taxon>Pseudomonadati</taxon>
        <taxon>Pseudomonadota</taxon>
        <taxon>Alphaproteobacteria</taxon>
        <taxon>Rhodobacterales</taxon>
        <taxon>Paracoccaceae</taxon>
        <taxon>Roseinatronobacter</taxon>
    </lineage>
</organism>
<dbReference type="InterPro" id="IPR001633">
    <property type="entry name" value="EAL_dom"/>
</dbReference>
<dbReference type="OrthoDB" id="9814202at2"/>
<reference evidence="5" key="1">
    <citation type="submission" date="2018-08" db="EMBL/GenBank/DDBJ databases">
        <authorList>
            <person name="Rodrigo-Torres L."/>
            <person name="Arahal R. D."/>
            <person name="Lucena T."/>
        </authorList>
    </citation>
    <scope>NUCLEOTIDE SEQUENCE [LARGE SCALE GENOMIC DNA]</scope>
    <source>
        <strain evidence="5">CECT 7235</strain>
    </source>
</reference>
<dbReference type="SUPFAM" id="SSF52172">
    <property type="entry name" value="CheY-like"/>
    <property type="match status" value="1"/>
</dbReference>
<dbReference type="Proteomes" id="UP000272908">
    <property type="component" value="Unassembled WGS sequence"/>
</dbReference>
<dbReference type="AlphaFoldDB" id="A0A3B0MTI3"/>
<dbReference type="Pfam" id="PF00563">
    <property type="entry name" value="EAL"/>
    <property type="match status" value="1"/>
</dbReference>
<dbReference type="PANTHER" id="PTHR33121">
    <property type="entry name" value="CYCLIC DI-GMP PHOSPHODIESTERASE PDEF"/>
    <property type="match status" value="1"/>
</dbReference>
<dbReference type="PANTHER" id="PTHR33121:SF79">
    <property type="entry name" value="CYCLIC DI-GMP PHOSPHODIESTERASE PDED-RELATED"/>
    <property type="match status" value="1"/>
</dbReference>
<sequence length="424" mass="46658">MLHTRTLIAAHDTQAVSDTLAQDVTPSVLVLDDEAAVRETLCAMVRSCGLSAKCAATAEQFFETLHATHFDLVIIDLQMPGCDGLEVISRLAQTETCQVIITSGSGKRILKSVQLSAEASGVNVLGILPKPLRRQHLKDLLSCAEPCKKSAQRETPPEPDLKICIDMLRDAIAKREITCFLQPKVRLGDGKVYGFEALARWLSPEHGVIPPDQFVPLASENGLELDLTLSILDQSMECLGSLSDTSLSVAVNIPLRVCTDPRFDKALTALLDVHGLLPKHIMFEVTEAGPSGIDHAELNALLRLRLKGHRLSIDDFGTGASSLERLIRIPFDELKIDRLFVRNIDKSRDARSLIRNLVQMGKLFGMTVTIEGVETPTSILISRKLGCDNAQGYVLARPMPISKLQDWMLENRAPETHQCKLQLH</sequence>
<evidence type="ECO:0000313" key="5">
    <source>
        <dbReference type="Proteomes" id="UP000272908"/>
    </source>
</evidence>
<gene>
    <name evidence="4" type="ORF">ROE7235_02725</name>
</gene>
<dbReference type="GO" id="GO:0071111">
    <property type="term" value="F:cyclic-guanylate-specific phosphodiesterase activity"/>
    <property type="evidence" value="ECO:0007669"/>
    <property type="project" value="InterPro"/>
</dbReference>
<evidence type="ECO:0000256" key="1">
    <source>
        <dbReference type="PROSITE-ProRule" id="PRU00169"/>
    </source>
</evidence>
<dbReference type="PROSITE" id="PS50110">
    <property type="entry name" value="RESPONSE_REGULATORY"/>
    <property type="match status" value="1"/>
</dbReference>
<protein>
    <submittedName>
        <fullName evidence="4">Putative signaling protein</fullName>
    </submittedName>
</protein>
<dbReference type="InterPro" id="IPR011006">
    <property type="entry name" value="CheY-like_superfamily"/>
</dbReference>
<dbReference type="InterPro" id="IPR035919">
    <property type="entry name" value="EAL_sf"/>
</dbReference>